<dbReference type="AlphaFoldDB" id="A1CMA6"/>
<dbReference type="Proteomes" id="UP000006701">
    <property type="component" value="Unassembled WGS sequence"/>
</dbReference>
<sequence length="69" mass="8136">MVPWPSYLDRVVLLTKQQLVNPESDMDWQPEKMTTQISVTHDETASDYLAALLDSYVLEAVQFFWFRKI</sequence>
<evidence type="ECO:0000313" key="1">
    <source>
        <dbReference type="EMBL" id="EAW08693.1"/>
    </source>
</evidence>
<protein>
    <submittedName>
        <fullName evidence="1">Uncharacterized protein</fullName>
    </submittedName>
</protein>
<dbReference type="GeneID" id="4702307"/>
<organism evidence="1 2">
    <name type="scientific">Aspergillus clavatus (strain ATCC 1007 / CBS 513.65 / DSM 816 / NCTC 3887 / NRRL 1 / QM 1276 / 107)</name>
    <dbReference type="NCBI Taxonomy" id="344612"/>
    <lineage>
        <taxon>Eukaryota</taxon>
        <taxon>Fungi</taxon>
        <taxon>Dikarya</taxon>
        <taxon>Ascomycota</taxon>
        <taxon>Pezizomycotina</taxon>
        <taxon>Eurotiomycetes</taxon>
        <taxon>Eurotiomycetidae</taxon>
        <taxon>Eurotiales</taxon>
        <taxon>Aspergillaceae</taxon>
        <taxon>Aspergillus</taxon>
        <taxon>Aspergillus subgen. Fumigati</taxon>
    </lineage>
</organism>
<dbReference type="RefSeq" id="XP_001270119.1">
    <property type="nucleotide sequence ID" value="XM_001270118.1"/>
</dbReference>
<proteinExistence type="predicted"/>
<dbReference type="EMBL" id="DS027058">
    <property type="protein sequence ID" value="EAW08693.1"/>
    <property type="molecule type" value="Genomic_DNA"/>
</dbReference>
<name>A1CMA6_ASPCL</name>
<evidence type="ECO:0000313" key="2">
    <source>
        <dbReference type="Proteomes" id="UP000006701"/>
    </source>
</evidence>
<dbReference type="HOGENOM" id="CLU_2775484_0_0_1"/>
<accession>A1CMA6</accession>
<dbReference type="KEGG" id="act:ACLA_096260"/>
<gene>
    <name evidence="1" type="ORF">ACLA_096260</name>
</gene>
<reference evidence="1 2" key="1">
    <citation type="journal article" date="2008" name="PLoS Genet.">
        <title>Genomic islands in the pathogenic filamentous fungus Aspergillus fumigatus.</title>
        <authorList>
            <person name="Fedorova N.D."/>
            <person name="Khaldi N."/>
            <person name="Joardar V.S."/>
            <person name="Maiti R."/>
            <person name="Amedeo P."/>
            <person name="Anderson M.J."/>
            <person name="Crabtree J."/>
            <person name="Silva J.C."/>
            <person name="Badger J.H."/>
            <person name="Albarraq A."/>
            <person name="Angiuoli S."/>
            <person name="Bussey H."/>
            <person name="Bowyer P."/>
            <person name="Cotty P.J."/>
            <person name="Dyer P.S."/>
            <person name="Egan A."/>
            <person name="Galens K."/>
            <person name="Fraser-Liggett C.M."/>
            <person name="Haas B.J."/>
            <person name="Inman J.M."/>
            <person name="Kent R."/>
            <person name="Lemieux S."/>
            <person name="Malavazi I."/>
            <person name="Orvis J."/>
            <person name="Roemer T."/>
            <person name="Ronning C.M."/>
            <person name="Sundaram J.P."/>
            <person name="Sutton G."/>
            <person name="Turner G."/>
            <person name="Venter J.C."/>
            <person name="White O.R."/>
            <person name="Whitty B.R."/>
            <person name="Youngman P."/>
            <person name="Wolfe K.H."/>
            <person name="Goldman G.H."/>
            <person name="Wortman J.R."/>
            <person name="Jiang B."/>
            <person name="Denning D.W."/>
            <person name="Nierman W.C."/>
        </authorList>
    </citation>
    <scope>NUCLEOTIDE SEQUENCE [LARGE SCALE GENOMIC DNA]</scope>
    <source>
        <strain evidence="2">ATCC 1007 / CBS 513.65 / DSM 816 / NCTC 3887 / NRRL 1</strain>
    </source>
</reference>
<dbReference type="VEuPathDB" id="FungiDB:ACLA_096260"/>
<keyword evidence="2" id="KW-1185">Reference proteome</keyword>